<dbReference type="GO" id="GO:0004416">
    <property type="term" value="F:hydroxyacylglutathione hydrolase activity"/>
    <property type="evidence" value="ECO:0007669"/>
    <property type="project" value="UniProtKB-EC"/>
</dbReference>
<dbReference type="InterPro" id="IPR036388">
    <property type="entry name" value="WH-like_DNA-bd_sf"/>
</dbReference>
<feature type="domain" description="Nudix hydrolase" evidence="1">
    <location>
        <begin position="16"/>
        <end position="208"/>
    </location>
</feature>
<accession>A0A0H2LWU6</accession>
<dbReference type="Gene3D" id="3.90.79.10">
    <property type="entry name" value="Nucleoside Triphosphate Pyrophosphohydrolase"/>
    <property type="match status" value="1"/>
</dbReference>
<dbReference type="InterPro" id="IPR001279">
    <property type="entry name" value="Metallo-B-lactamas"/>
</dbReference>
<dbReference type="Gene3D" id="3.60.15.10">
    <property type="entry name" value="Ribonuclease Z/Hydroxyacylglutathione hydrolase-like"/>
    <property type="match status" value="1"/>
</dbReference>
<evidence type="ECO:0000259" key="1">
    <source>
        <dbReference type="PROSITE" id="PS51462"/>
    </source>
</evidence>
<keyword evidence="2" id="KW-0378">Hydrolase</keyword>
<name>A0A0H2LWU6_VARPD</name>
<dbReference type="RefSeq" id="WP_047786269.1">
    <property type="nucleotide sequence ID" value="NZ_JZWI01000026.1"/>
</dbReference>
<dbReference type="PANTHER" id="PTHR23131">
    <property type="entry name" value="ENDORIBONUCLEASE LACTB2"/>
    <property type="match status" value="1"/>
</dbReference>
<dbReference type="SUPFAM" id="SSF55811">
    <property type="entry name" value="Nudix"/>
    <property type="match status" value="1"/>
</dbReference>
<dbReference type="InterPro" id="IPR000086">
    <property type="entry name" value="NUDIX_hydrolase_dom"/>
</dbReference>
<proteinExistence type="predicted"/>
<dbReference type="Proteomes" id="UP000035170">
    <property type="component" value="Unassembled WGS sequence"/>
</dbReference>
<dbReference type="InterPro" id="IPR036866">
    <property type="entry name" value="RibonucZ/Hydroxyglut_hydro"/>
</dbReference>
<gene>
    <name evidence="2" type="primary">gloB2</name>
    <name evidence="2" type="ORF">VPARA_47690</name>
</gene>
<dbReference type="CDD" id="cd16278">
    <property type="entry name" value="metallo-hydrolase-like_MBL-fold"/>
    <property type="match status" value="1"/>
</dbReference>
<dbReference type="Gene3D" id="1.10.10.10">
    <property type="entry name" value="Winged helix-like DNA-binding domain superfamily/Winged helix DNA-binding domain"/>
    <property type="match status" value="1"/>
</dbReference>
<dbReference type="EC" id="3.1.2.6" evidence="2"/>
<dbReference type="CDD" id="cd18870">
    <property type="entry name" value="NUDIX_AcylCoAdiphos_Nudt19"/>
    <property type="match status" value="1"/>
</dbReference>
<evidence type="ECO:0000313" key="2">
    <source>
        <dbReference type="EMBL" id="KLN54201.1"/>
    </source>
</evidence>
<dbReference type="Pfam" id="PF00753">
    <property type="entry name" value="Lactamase_B"/>
    <property type="match status" value="1"/>
</dbReference>
<dbReference type="AlphaFoldDB" id="A0A0H2LWU6"/>
<reference evidence="2 3" key="1">
    <citation type="submission" date="2015-03" db="EMBL/GenBank/DDBJ databases">
        <title>Genome sequence of Variovorax paradoxus TBEA6.</title>
        <authorList>
            <person name="Poehlein A."/>
            <person name="Schuldes J."/>
            <person name="Wuebbeler J.H."/>
            <person name="Hiessl S."/>
            <person name="Steinbuechel A."/>
            <person name="Daniel R."/>
        </authorList>
    </citation>
    <scope>NUCLEOTIDE SEQUENCE [LARGE SCALE GENOMIC DNA]</scope>
    <source>
        <strain evidence="2 3">TBEA6</strain>
    </source>
</reference>
<organism evidence="2 3">
    <name type="scientific">Variovorax paradoxus</name>
    <dbReference type="NCBI Taxonomy" id="34073"/>
    <lineage>
        <taxon>Bacteria</taxon>
        <taxon>Pseudomonadati</taxon>
        <taxon>Pseudomonadota</taxon>
        <taxon>Betaproteobacteria</taxon>
        <taxon>Burkholderiales</taxon>
        <taxon>Comamonadaceae</taxon>
        <taxon>Variovorax</taxon>
    </lineage>
</organism>
<dbReference type="EMBL" id="JZWI01000026">
    <property type="protein sequence ID" value="KLN54201.1"/>
    <property type="molecule type" value="Genomic_DNA"/>
</dbReference>
<keyword evidence="3" id="KW-1185">Reference proteome</keyword>
<dbReference type="PROSITE" id="PS51462">
    <property type="entry name" value="NUDIX"/>
    <property type="match status" value="1"/>
</dbReference>
<dbReference type="InterPro" id="IPR015797">
    <property type="entry name" value="NUDIX_hydrolase-like_dom_sf"/>
</dbReference>
<sequence>MVRPTQQLHPAREPVPVRAAATVMLLRDSEAGIEVLMTRRSGTASFAPGAYVFPGGQIDAADEAAKRIAAQRPTQSGTQLTQAIAAIREGFEELGVLLARHADGRPVSAQDIASMDRSTTSPVSFAEQCAARGLVLASDQVFSFAHWITDRDLPKRFDVPFLVARMPEGQTPTADESEQFEPCWVRPADALARHAAGGFFMIFPTVRTLQRLAAYANVDAVLQACAPRDAAEKPLWTSCPRAGLLGGQDARYMESDSPYGELALVCPDGQLLHALDWQTERAVPLLRNVQRLTAPNPSAMTGPGTNSYIVGNPAAGYIVIDPGPNDVGHVDRLWRATEGNIRMIVCTHSHADHSPGAALLQALCKVKPPVLGLSSAPTARASARFAAERELLDGERLQLCGTTAEGRRIEHTLRAVHTPGHAANHLCLVLEEDGLLFSGDHILNGSTTVVDPPDGDMNAYLDSLDKLDAACEAGGIDFILPAHGYVIGSARTAIAQLKAHRLKREAKIAAAMRRLPQGTPEDWLPLAYDDVPERMWPVAARSLAAHVARIRQLASTP</sequence>
<comment type="caution">
    <text evidence="2">The sequence shown here is derived from an EMBL/GenBank/DDBJ whole genome shotgun (WGS) entry which is preliminary data.</text>
</comment>
<dbReference type="PANTHER" id="PTHR23131:SF0">
    <property type="entry name" value="ENDORIBONUCLEASE LACTB2"/>
    <property type="match status" value="1"/>
</dbReference>
<dbReference type="PATRIC" id="fig|34073.19.peg.4877"/>
<protein>
    <submittedName>
        <fullName evidence="2">Hydroxyacylglutathione hydrolase</fullName>
        <ecNumber evidence="2">3.1.2.6</ecNumber>
    </submittedName>
</protein>
<dbReference type="InterPro" id="IPR050662">
    <property type="entry name" value="Sec-metab_biosynth-thioest"/>
</dbReference>
<dbReference type="SMART" id="SM00849">
    <property type="entry name" value="Lactamase_B"/>
    <property type="match status" value="1"/>
</dbReference>
<dbReference type="SUPFAM" id="SSF56281">
    <property type="entry name" value="Metallo-hydrolase/oxidoreductase"/>
    <property type="match status" value="1"/>
</dbReference>
<evidence type="ECO:0000313" key="3">
    <source>
        <dbReference type="Proteomes" id="UP000035170"/>
    </source>
</evidence>